<organism evidence="1">
    <name type="scientific">Brassica oleracea</name>
    <name type="common">Wild cabbage</name>
    <dbReference type="NCBI Taxonomy" id="3712"/>
    <lineage>
        <taxon>Eukaryota</taxon>
        <taxon>Viridiplantae</taxon>
        <taxon>Streptophyta</taxon>
        <taxon>Embryophyta</taxon>
        <taxon>Tracheophyta</taxon>
        <taxon>Spermatophyta</taxon>
        <taxon>Magnoliopsida</taxon>
        <taxon>eudicotyledons</taxon>
        <taxon>Gunneridae</taxon>
        <taxon>Pentapetalae</taxon>
        <taxon>rosids</taxon>
        <taxon>malvids</taxon>
        <taxon>Brassicales</taxon>
        <taxon>Brassicaceae</taxon>
        <taxon>Brassiceae</taxon>
        <taxon>Brassica</taxon>
    </lineage>
</organism>
<proteinExistence type="predicted"/>
<gene>
    <name evidence="1" type="ORF">BOLC7T41953H</name>
</gene>
<sequence>MLYFRARSIWVVWMRGRYLSSSPFWDLNEKNYAYSWMFRKLLKLISKALSFLRITIGKDPWAPFGTLYSFLGEHALSRINIPLFALVFDVRNGVSWCLPPVRLSAFLSSMPARDQADSPSWLIDGKVQKTFTSKRTPKDLTYLGNLGQT</sequence>
<accession>A0A3P6DX89</accession>
<dbReference type="EMBL" id="LR031876">
    <property type="protein sequence ID" value="VDD36393.1"/>
    <property type="molecule type" value="Genomic_DNA"/>
</dbReference>
<name>A0A3P6DX89_BRAOL</name>
<reference evidence="1" key="1">
    <citation type="submission" date="2018-11" db="EMBL/GenBank/DDBJ databases">
        <authorList>
            <consortium name="Genoscope - CEA"/>
            <person name="William W."/>
        </authorList>
    </citation>
    <scope>NUCLEOTIDE SEQUENCE</scope>
</reference>
<protein>
    <submittedName>
        <fullName evidence="1">Uncharacterized protein</fullName>
    </submittedName>
</protein>
<dbReference type="AlphaFoldDB" id="A0A3P6DX89"/>
<evidence type="ECO:0000313" key="1">
    <source>
        <dbReference type="EMBL" id="VDD36393.1"/>
    </source>
</evidence>